<evidence type="ECO:0000313" key="2">
    <source>
        <dbReference type="EMBL" id="EST45338.1"/>
    </source>
</evidence>
<dbReference type="SUPFAM" id="SSF55298">
    <property type="entry name" value="YjgF-like"/>
    <property type="match status" value="1"/>
</dbReference>
<reference evidence="3" key="2">
    <citation type="submission" date="2020-12" db="EMBL/GenBank/DDBJ databases">
        <title>New Spironucleus salmonicida genome in near-complete chromosomes.</title>
        <authorList>
            <person name="Xu F."/>
            <person name="Kurt Z."/>
            <person name="Jimenez-Gonzalez A."/>
            <person name="Astvaldsson A."/>
            <person name="Andersson J.O."/>
            <person name="Svard S.G."/>
        </authorList>
    </citation>
    <scope>NUCLEOTIDE SEQUENCE</scope>
    <source>
        <strain evidence="3">ATCC 50377</strain>
    </source>
</reference>
<gene>
    <name evidence="2" type="ORF">SS50377_14916</name>
    <name evidence="3" type="ORF">SS50377_20284</name>
</gene>
<dbReference type="Proteomes" id="UP000018208">
    <property type="component" value="Unassembled WGS sequence"/>
</dbReference>
<evidence type="ECO:0000313" key="4">
    <source>
        <dbReference type="Proteomes" id="UP000018208"/>
    </source>
</evidence>
<dbReference type="GO" id="GO:0005829">
    <property type="term" value="C:cytosol"/>
    <property type="evidence" value="ECO:0007669"/>
    <property type="project" value="TreeGrafter"/>
</dbReference>
<keyword evidence="4" id="KW-1185">Reference proteome</keyword>
<dbReference type="InterPro" id="IPR035959">
    <property type="entry name" value="RutC-like_sf"/>
</dbReference>
<organism evidence="2">
    <name type="scientific">Spironucleus salmonicida</name>
    <dbReference type="NCBI Taxonomy" id="348837"/>
    <lineage>
        <taxon>Eukaryota</taxon>
        <taxon>Metamonada</taxon>
        <taxon>Diplomonadida</taxon>
        <taxon>Hexamitidae</taxon>
        <taxon>Hexamitinae</taxon>
        <taxon>Spironucleus</taxon>
    </lineage>
</organism>
<comment type="similarity">
    <text evidence="1">Belongs to the RutC family.</text>
</comment>
<evidence type="ECO:0000256" key="1">
    <source>
        <dbReference type="ARBA" id="ARBA00010552"/>
    </source>
</evidence>
<sequence>MPKPKFLNCPSVPQFQNLNQATIVDNKVLLAGMVGMDTEMNIMNGLEAQAHKTFSNMKTVLEFCGSDLQHIISLNIYLDNSLTGPEVDRFNEIYREYFPVKEERPIRCCVQVKLADILVEIVNTKAFLKD</sequence>
<accession>V6LM92</accession>
<dbReference type="VEuPathDB" id="GiardiaDB:SS50377_20284"/>
<dbReference type="InterPro" id="IPR006175">
    <property type="entry name" value="YjgF/YER057c/UK114"/>
</dbReference>
<dbReference type="EMBL" id="AUWU02000001">
    <property type="protein sequence ID" value="KAH0576938.1"/>
    <property type="molecule type" value="Genomic_DNA"/>
</dbReference>
<evidence type="ECO:0000313" key="3">
    <source>
        <dbReference type="EMBL" id="KAH0576938.1"/>
    </source>
</evidence>
<name>V6LM92_9EUKA</name>
<dbReference type="OrthoDB" id="309640at2759"/>
<reference evidence="2 3" key="1">
    <citation type="journal article" date="2014" name="PLoS Genet.">
        <title>The Genome of Spironucleus salmonicida Highlights a Fish Pathogen Adapted to Fluctuating Environments.</title>
        <authorList>
            <person name="Xu F."/>
            <person name="Jerlstrom-Hultqvist J."/>
            <person name="Einarsson E."/>
            <person name="Astvaldsson A."/>
            <person name="Svard S.G."/>
            <person name="Andersson J.O."/>
        </authorList>
    </citation>
    <scope>NUCLEOTIDE SEQUENCE</scope>
    <source>
        <strain evidence="3">ATCC 50377</strain>
    </source>
</reference>
<dbReference type="GO" id="GO:0019239">
    <property type="term" value="F:deaminase activity"/>
    <property type="evidence" value="ECO:0007669"/>
    <property type="project" value="TreeGrafter"/>
</dbReference>
<dbReference type="PANTHER" id="PTHR11803:SF58">
    <property type="entry name" value="PROTEIN HMF1-RELATED"/>
    <property type="match status" value="1"/>
</dbReference>
<dbReference type="EMBL" id="KI546100">
    <property type="protein sequence ID" value="EST45338.1"/>
    <property type="molecule type" value="Genomic_DNA"/>
</dbReference>
<protein>
    <submittedName>
        <fullName evidence="2">Endoribonuclease L-PSP</fullName>
    </submittedName>
</protein>
<dbReference type="Pfam" id="PF01042">
    <property type="entry name" value="Ribonuc_L-PSP"/>
    <property type="match status" value="1"/>
</dbReference>
<proteinExistence type="inferred from homology"/>
<dbReference type="Gene3D" id="3.30.1330.40">
    <property type="entry name" value="RutC-like"/>
    <property type="match status" value="1"/>
</dbReference>
<dbReference type="CDD" id="cd00448">
    <property type="entry name" value="YjgF_YER057c_UK114_family"/>
    <property type="match status" value="1"/>
</dbReference>
<dbReference type="PANTHER" id="PTHR11803">
    <property type="entry name" value="2-IMINOBUTANOATE/2-IMINOPROPANOATE DEAMINASE RIDA"/>
    <property type="match status" value="1"/>
</dbReference>
<dbReference type="AlphaFoldDB" id="V6LM92"/>